<comment type="caution">
    <text evidence="2">The sequence shown here is derived from an EMBL/GenBank/DDBJ whole genome shotgun (WGS) entry which is preliminary data.</text>
</comment>
<dbReference type="EMBL" id="CAXAMN010022395">
    <property type="protein sequence ID" value="CAK9069022.1"/>
    <property type="molecule type" value="Genomic_DNA"/>
</dbReference>
<feature type="region of interest" description="Disordered" evidence="1">
    <location>
        <begin position="313"/>
        <end position="335"/>
    </location>
</feature>
<evidence type="ECO:0000313" key="4">
    <source>
        <dbReference type="Proteomes" id="UP001642484"/>
    </source>
</evidence>
<evidence type="ECO:0000313" key="2">
    <source>
        <dbReference type="EMBL" id="CAK9068961.1"/>
    </source>
</evidence>
<proteinExistence type="predicted"/>
<sequence length="417" mass="48550">MLSDWTKVGPSLDFFLATEHQGILALLLERASWAFKFEHQAPARQDYDEQIEWHQLAGRRFQRMRKCLACRQERFHRTLLAVVVEPLRHLHSSFLKFAHSAADDRNYPKLLDEVWPAQSMYVAILQYFSTFLANQCSRLRLLFQISGCRSFEEWCAEEPLQVSATRSQLLLVATVLARRYHTTLYRWPWKLFGIADMRRSSFDHKALTEEFWQTPMCCLPAGFSRQIRTVVGSMDAFIQQLPLWRWLLLMSALTIKGTIAGVERRHATHKRNAHPQMPFCHFTAETFLSLSSILSLARHQMMALERLEKERHARELENHSDQAPETSETSLVRSEAVKKQRLRAPSVWDLWRREWFAKEKQLGNKRWPGDPACWQACKDEFAALSEECLAALSARAEASRSVVEMQPGLYISSVVRE</sequence>
<feature type="compositionally biased region" description="Basic and acidic residues" evidence="1">
    <location>
        <begin position="313"/>
        <end position="322"/>
    </location>
</feature>
<organism evidence="2 4">
    <name type="scientific">Durusdinium trenchii</name>
    <dbReference type="NCBI Taxonomy" id="1381693"/>
    <lineage>
        <taxon>Eukaryota</taxon>
        <taxon>Sar</taxon>
        <taxon>Alveolata</taxon>
        <taxon>Dinophyceae</taxon>
        <taxon>Suessiales</taxon>
        <taxon>Symbiodiniaceae</taxon>
        <taxon>Durusdinium</taxon>
    </lineage>
</organism>
<protein>
    <submittedName>
        <fullName evidence="2">Uncharacterized protein</fullName>
    </submittedName>
</protein>
<evidence type="ECO:0000313" key="3">
    <source>
        <dbReference type="EMBL" id="CAK9069022.1"/>
    </source>
</evidence>
<feature type="compositionally biased region" description="Polar residues" evidence="1">
    <location>
        <begin position="323"/>
        <end position="332"/>
    </location>
</feature>
<dbReference type="Proteomes" id="UP001642484">
    <property type="component" value="Unassembled WGS sequence"/>
</dbReference>
<reference evidence="2 4" key="1">
    <citation type="submission" date="2024-02" db="EMBL/GenBank/DDBJ databases">
        <authorList>
            <person name="Chen Y."/>
            <person name="Shah S."/>
            <person name="Dougan E. K."/>
            <person name="Thang M."/>
            <person name="Chan C."/>
        </authorList>
    </citation>
    <scope>NUCLEOTIDE SEQUENCE [LARGE SCALE GENOMIC DNA]</scope>
</reference>
<keyword evidence="4" id="KW-1185">Reference proteome</keyword>
<dbReference type="EMBL" id="CAXAMN010022384">
    <property type="protein sequence ID" value="CAK9068961.1"/>
    <property type="molecule type" value="Genomic_DNA"/>
</dbReference>
<accession>A0ABP0NZK8</accession>
<evidence type="ECO:0000256" key="1">
    <source>
        <dbReference type="SAM" id="MobiDB-lite"/>
    </source>
</evidence>
<gene>
    <name evidence="2" type="ORF">CCMP2556_LOCUS33890</name>
    <name evidence="3" type="ORF">CCMP2556_LOCUS33926</name>
</gene>
<name>A0ABP0NZK8_9DINO</name>